<sequence length="67" mass="7597">MTQTRETADRCATELIKETAMPSYISSSMPSGIDSRFICLITYGQQKGKQRYPLSIDAEWYSIVAQE</sequence>
<evidence type="ECO:0000313" key="1">
    <source>
        <dbReference type="EMBL" id="VFQ59421.1"/>
    </source>
</evidence>
<dbReference type="AlphaFoldDB" id="A0A484K0T6"/>
<evidence type="ECO:0000313" key="2">
    <source>
        <dbReference type="Proteomes" id="UP000595140"/>
    </source>
</evidence>
<organism evidence="1 2">
    <name type="scientific">Cuscuta campestris</name>
    <dbReference type="NCBI Taxonomy" id="132261"/>
    <lineage>
        <taxon>Eukaryota</taxon>
        <taxon>Viridiplantae</taxon>
        <taxon>Streptophyta</taxon>
        <taxon>Embryophyta</taxon>
        <taxon>Tracheophyta</taxon>
        <taxon>Spermatophyta</taxon>
        <taxon>Magnoliopsida</taxon>
        <taxon>eudicotyledons</taxon>
        <taxon>Gunneridae</taxon>
        <taxon>Pentapetalae</taxon>
        <taxon>asterids</taxon>
        <taxon>lamiids</taxon>
        <taxon>Solanales</taxon>
        <taxon>Convolvulaceae</taxon>
        <taxon>Cuscuteae</taxon>
        <taxon>Cuscuta</taxon>
        <taxon>Cuscuta subgen. Grammica</taxon>
        <taxon>Cuscuta sect. Cleistogrammica</taxon>
    </lineage>
</organism>
<proteinExistence type="predicted"/>
<dbReference type="Proteomes" id="UP000595140">
    <property type="component" value="Unassembled WGS sequence"/>
</dbReference>
<keyword evidence="2" id="KW-1185">Reference proteome</keyword>
<accession>A0A484K0T6</accession>
<protein>
    <submittedName>
        <fullName evidence="1">Uncharacterized protein</fullName>
    </submittedName>
</protein>
<name>A0A484K0T6_9ASTE</name>
<reference evidence="1 2" key="1">
    <citation type="submission" date="2018-04" db="EMBL/GenBank/DDBJ databases">
        <authorList>
            <person name="Vogel A."/>
        </authorList>
    </citation>
    <scope>NUCLEOTIDE SEQUENCE [LARGE SCALE GENOMIC DNA]</scope>
</reference>
<dbReference type="EMBL" id="OOIL02000019">
    <property type="protein sequence ID" value="VFQ59421.1"/>
    <property type="molecule type" value="Genomic_DNA"/>
</dbReference>
<gene>
    <name evidence="1" type="ORF">CCAM_LOCUS1197</name>
</gene>